<reference evidence="2" key="1">
    <citation type="submission" date="2023-10" db="EMBL/GenBank/DDBJ databases">
        <title>Genome assembly of Pristionchus species.</title>
        <authorList>
            <person name="Yoshida K."/>
            <person name="Sommer R.J."/>
        </authorList>
    </citation>
    <scope>NUCLEOTIDE SEQUENCE</scope>
    <source>
        <strain evidence="2">RS0144</strain>
    </source>
</reference>
<feature type="transmembrane region" description="Helical" evidence="1">
    <location>
        <begin position="56"/>
        <end position="79"/>
    </location>
</feature>
<comment type="caution">
    <text evidence="2">The sequence shown here is derived from an EMBL/GenBank/DDBJ whole genome shotgun (WGS) entry which is preliminary data.</text>
</comment>
<feature type="transmembrane region" description="Helical" evidence="1">
    <location>
        <begin position="99"/>
        <end position="123"/>
    </location>
</feature>
<evidence type="ECO:0000256" key="1">
    <source>
        <dbReference type="SAM" id="Phobius"/>
    </source>
</evidence>
<evidence type="ECO:0008006" key="4">
    <source>
        <dbReference type="Google" id="ProtNLM"/>
    </source>
</evidence>
<proteinExistence type="predicted"/>
<name>A0AAV5SVP3_9BILA</name>
<organism evidence="2 3">
    <name type="scientific">Pristionchus entomophagus</name>
    <dbReference type="NCBI Taxonomy" id="358040"/>
    <lineage>
        <taxon>Eukaryota</taxon>
        <taxon>Metazoa</taxon>
        <taxon>Ecdysozoa</taxon>
        <taxon>Nematoda</taxon>
        <taxon>Chromadorea</taxon>
        <taxon>Rhabditida</taxon>
        <taxon>Rhabditina</taxon>
        <taxon>Diplogasteromorpha</taxon>
        <taxon>Diplogasteroidea</taxon>
        <taxon>Neodiplogasteridae</taxon>
        <taxon>Pristionchus</taxon>
    </lineage>
</organism>
<protein>
    <recommendedName>
        <fullName evidence="4">G protein-coupled receptor</fullName>
    </recommendedName>
</protein>
<sequence length="193" mass="22200">HFQVCSPRSLGAYKYALYQIVVLPLLAQQCNILGPVFVLPIIGAYHYIDFTDNPNIIHCMLCVWILICALDMGAIVDGFNYRFRVFLSFFDERLGDKRLWITIWISAKLATAALIGVWMVPIGSRLSRTEMRKYLLEEYPNLVATFDEYRTFIVYNMDAMPDFKNGMVVLAMGPILLVLYGLFVIFAIFKFVL</sequence>
<evidence type="ECO:0000313" key="3">
    <source>
        <dbReference type="Proteomes" id="UP001432027"/>
    </source>
</evidence>
<dbReference type="Proteomes" id="UP001432027">
    <property type="component" value="Unassembled WGS sequence"/>
</dbReference>
<feature type="transmembrane region" description="Helical" evidence="1">
    <location>
        <begin position="16"/>
        <end position="44"/>
    </location>
</feature>
<accession>A0AAV5SVP3</accession>
<dbReference type="AlphaFoldDB" id="A0AAV5SVP3"/>
<keyword evidence="1" id="KW-0472">Membrane</keyword>
<feature type="non-terminal residue" evidence="2">
    <location>
        <position position="1"/>
    </location>
</feature>
<dbReference type="Pfam" id="PF10327">
    <property type="entry name" value="7TM_GPCR_Sri"/>
    <property type="match status" value="1"/>
</dbReference>
<gene>
    <name evidence="2" type="ORF">PENTCL1PPCAC_5746</name>
</gene>
<evidence type="ECO:0000313" key="2">
    <source>
        <dbReference type="EMBL" id="GMS83571.1"/>
    </source>
</evidence>
<feature type="transmembrane region" description="Helical" evidence="1">
    <location>
        <begin position="167"/>
        <end position="189"/>
    </location>
</feature>
<dbReference type="InterPro" id="IPR019429">
    <property type="entry name" value="7TM_GPCR_serpentine_rcpt_Sri"/>
</dbReference>
<keyword evidence="1" id="KW-0812">Transmembrane</keyword>
<keyword evidence="3" id="KW-1185">Reference proteome</keyword>
<feature type="non-terminal residue" evidence="2">
    <location>
        <position position="193"/>
    </location>
</feature>
<keyword evidence="1" id="KW-1133">Transmembrane helix</keyword>
<dbReference type="EMBL" id="BTSX01000002">
    <property type="protein sequence ID" value="GMS83571.1"/>
    <property type="molecule type" value="Genomic_DNA"/>
</dbReference>